<dbReference type="RefSeq" id="WP_126990233.1">
    <property type="nucleotide sequence ID" value="NZ_JTFC01000026.1"/>
</dbReference>
<name>A0A433RVM9_9BACL</name>
<dbReference type="AlphaFoldDB" id="A0A433RVM9"/>
<dbReference type="Proteomes" id="UP000288623">
    <property type="component" value="Unassembled WGS sequence"/>
</dbReference>
<dbReference type="OrthoDB" id="2454839at2"/>
<accession>A0A433RVM9</accession>
<protein>
    <submittedName>
        <fullName evidence="1">Uncharacterized protein</fullName>
    </submittedName>
</protein>
<sequence>MSFWNKQKRLQEEEPQVTLEREGHAIAIELDHRYIDIRVDKPYIDVIETIHFYNELLDGKTKEQRALNARAIEFFAQFTKVPLGNAYDFFQTIVFFYYKHYQDESCPFEGSNLTFIFSRVAIDIYNHIQEDITDVHMTLEEIESRQPRAFYFHEGDVELSGMRFIRETKLLMPTLLPVEKQQLTTFNNFLLAQEMQEISQDIQGDVARFLDAYALLSYEQFDQIYQLLMHNQSIVEEQQNIHIMGMKYIYIPNVDIERALQAIRVYHLQCTLEEGLRNYLSLYEGATATVLGIIDFINEENARLYGEKEPLIFANNQRYLNLFFNDYCFEHQIEEGKDSPRVRQFLHALAKDYTRQKSKQDGGMMKCTAIIKNALSKNRLMGREK</sequence>
<evidence type="ECO:0000313" key="2">
    <source>
        <dbReference type="Proteomes" id="UP000288623"/>
    </source>
</evidence>
<proteinExistence type="predicted"/>
<organism evidence="1 2">
    <name type="scientific">Candidatus Kurthia intestinigallinarum</name>
    <dbReference type="NCBI Taxonomy" id="1562256"/>
    <lineage>
        <taxon>Bacteria</taxon>
        <taxon>Bacillati</taxon>
        <taxon>Bacillota</taxon>
        <taxon>Bacilli</taxon>
        <taxon>Bacillales</taxon>
        <taxon>Caryophanaceae</taxon>
        <taxon>Kurthia</taxon>
    </lineage>
</organism>
<evidence type="ECO:0000313" key="1">
    <source>
        <dbReference type="EMBL" id="RUS57330.1"/>
    </source>
</evidence>
<dbReference type="EMBL" id="JTFC01000026">
    <property type="protein sequence ID" value="RUS57330.1"/>
    <property type="molecule type" value="Genomic_DNA"/>
</dbReference>
<reference evidence="1 2" key="1">
    <citation type="submission" date="2014-11" db="EMBL/GenBank/DDBJ databases">
        <title>Genome sequence and analysis of novel Kurthia sp.</title>
        <authorList>
            <person name="Lawson J.N."/>
            <person name="Gonzalez J.E."/>
            <person name="Rinauldi L."/>
            <person name="Xuan Z."/>
            <person name="Firman A."/>
            <person name="Shaddox L."/>
            <person name="Trudeau A."/>
            <person name="Shah S."/>
            <person name="Reiman D."/>
        </authorList>
    </citation>
    <scope>NUCLEOTIDE SEQUENCE [LARGE SCALE GENOMIC DNA]</scope>
    <source>
        <strain evidence="1 2">3B1D</strain>
    </source>
</reference>
<comment type="caution">
    <text evidence="1">The sequence shown here is derived from an EMBL/GenBank/DDBJ whole genome shotgun (WGS) entry which is preliminary data.</text>
</comment>
<gene>
    <name evidence="1" type="ORF">QI30_07055</name>
</gene>
<keyword evidence="2" id="KW-1185">Reference proteome</keyword>